<reference evidence="1" key="1">
    <citation type="submission" date="2009-08" db="EMBL/GenBank/DDBJ databases">
        <authorList>
            <person name="Cheung F."/>
            <person name="Xiao Y."/>
            <person name="Chan A."/>
            <person name="Moskal W."/>
            <person name="Town C.D."/>
        </authorList>
    </citation>
    <scope>NUCLEOTIDE SEQUENCE</scope>
</reference>
<reference evidence="2 3" key="2">
    <citation type="journal article" date="2010" name="Nature">
        <title>Genome sequence of the palaeopolyploid soybean.</title>
        <authorList>
            <person name="Schmutz J."/>
            <person name="Cannon S.B."/>
            <person name="Schlueter J."/>
            <person name="Ma J."/>
            <person name="Mitros T."/>
            <person name="Nelson W."/>
            <person name="Hyten D.L."/>
            <person name="Song Q."/>
            <person name="Thelen J.J."/>
            <person name="Cheng J."/>
            <person name="Xu D."/>
            <person name="Hellsten U."/>
            <person name="May G.D."/>
            <person name="Yu Y."/>
            <person name="Sakurai T."/>
            <person name="Umezawa T."/>
            <person name="Bhattacharyya M.K."/>
            <person name="Sandhu D."/>
            <person name="Valliyodan B."/>
            <person name="Lindquist E."/>
            <person name="Peto M."/>
            <person name="Grant D."/>
            <person name="Shu S."/>
            <person name="Goodstein D."/>
            <person name="Barry K."/>
            <person name="Futrell-Griggs M."/>
            <person name="Abernathy B."/>
            <person name="Du J."/>
            <person name="Tian Z."/>
            <person name="Zhu L."/>
            <person name="Gill N."/>
            <person name="Joshi T."/>
            <person name="Libault M."/>
            <person name="Sethuraman A."/>
            <person name="Zhang X.-C."/>
            <person name="Shinozaki K."/>
            <person name="Nguyen H.T."/>
            <person name="Wing R.A."/>
            <person name="Cregan P."/>
            <person name="Specht J."/>
            <person name="Grimwood J."/>
            <person name="Rokhsar D."/>
            <person name="Stacey G."/>
            <person name="Shoemaker R.C."/>
            <person name="Jackson S.A."/>
        </authorList>
    </citation>
    <scope>NUCLEOTIDE SEQUENCE</scope>
    <source>
        <strain evidence="3">cv. Williams 82</strain>
        <tissue evidence="2">Callus</tissue>
    </source>
</reference>
<evidence type="ECO:0000313" key="2">
    <source>
        <dbReference type="EMBL" id="KRH37547.1"/>
    </source>
</evidence>
<sequence>MGMQCTCDENEGLLTAWKEKEGTETEWWNRWERLLQLRNGESENGWYRWQDLTELNGSVVRIWDGGLSGSSVRESWYNNYNSSCMHVW</sequence>
<dbReference type="PaxDb" id="3847-GLYMA09G08440.1"/>
<dbReference type="EnsemblPlants" id="KRH37547">
    <property type="protein sequence ID" value="KRH37547"/>
    <property type="gene ID" value="GLYMA_09G073000"/>
</dbReference>
<keyword evidence="4" id="KW-1185">Reference proteome</keyword>
<name>C6T1Y7_SOYBN</name>
<dbReference type="EMBL" id="CM000842">
    <property type="protein sequence ID" value="KRH37547.1"/>
    <property type="molecule type" value="Genomic_DNA"/>
</dbReference>
<accession>C6T1Y7</accession>
<dbReference type="Gramene" id="KRH37547">
    <property type="protein sequence ID" value="KRH37547"/>
    <property type="gene ID" value="GLYMA_09G073000"/>
</dbReference>
<proteinExistence type="evidence at transcript level"/>
<dbReference type="Proteomes" id="UP000008827">
    <property type="component" value="Chromosome 9"/>
</dbReference>
<evidence type="ECO:0000313" key="4">
    <source>
        <dbReference type="Proteomes" id="UP000008827"/>
    </source>
</evidence>
<dbReference type="InParanoid" id="C6T1Y7"/>
<reference evidence="2" key="4">
    <citation type="submission" date="2018-07" db="EMBL/GenBank/DDBJ databases">
        <title>WGS assembly of Glycine max.</title>
        <authorList>
            <person name="Schmutz J."/>
            <person name="Cannon S."/>
            <person name="Schlueter J."/>
            <person name="Ma J."/>
            <person name="Mitros T."/>
            <person name="Nelson W."/>
            <person name="Hyten D."/>
            <person name="Song Q."/>
            <person name="Thelen J."/>
            <person name="Cheng J."/>
            <person name="Xu D."/>
            <person name="Hellsten U."/>
            <person name="May G."/>
            <person name="Yu Y."/>
            <person name="Sakurai T."/>
            <person name="Umezawa T."/>
            <person name="Bhattacharyya M."/>
            <person name="Sandhu D."/>
            <person name="Valliyodan B."/>
            <person name="Lindquist E."/>
            <person name="Peto M."/>
            <person name="Grant D."/>
            <person name="Shu S."/>
            <person name="Goodstein D."/>
            <person name="Barry K."/>
            <person name="Futrell-Griggs M."/>
            <person name="Abernathy B."/>
            <person name="Du J."/>
            <person name="Tian Z."/>
            <person name="Zhu L."/>
            <person name="Gill N."/>
            <person name="Joshi T."/>
            <person name="Libault M."/>
            <person name="Sethuraman A."/>
            <person name="Zhang X."/>
            <person name="Shinozaki K."/>
            <person name="Nguyen H."/>
            <person name="Wing R."/>
            <person name="Cregan P."/>
            <person name="Specht J."/>
            <person name="Grimwood J."/>
            <person name="Rokhsar D."/>
            <person name="Stacey G."/>
            <person name="Shoemaker R."/>
            <person name="Jackson S."/>
        </authorList>
    </citation>
    <scope>NUCLEOTIDE SEQUENCE</scope>
    <source>
        <tissue evidence="2">Callus</tissue>
    </source>
</reference>
<evidence type="ECO:0000313" key="1">
    <source>
        <dbReference type="EMBL" id="ACU15609.1"/>
    </source>
</evidence>
<gene>
    <name evidence="2" type="ORF">GLYMA_09G073000</name>
</gene>
<dbReference type="PANTHER" id="PTHR36369">
    <property type="entry name" value="TRANSMEMBRANE PROTEIN"/>
    <property type="match status" value="1"/>
</dbReference>
<organism evidence="1">
    <name type="scientific">Glycine max</name>
    <name type="common">Soybean</name>
    <name type="synonym">Glycine hispida</name>
    <dbReference type="NCBI Taxonomy" id="3847"/>
    <lineage>
        <taxon>Eukaryota</taxon>
        <taxon>Viridiplantae</taxon>
        <taxon>Streptophyta</taxon>
        <taxon>Embryophyta</taxon>
        <taxon>Tracheophyta</taxon>
        <taxon>Spermatophyta</taxon>
        <taxon>Magnoliopsida</taxon>
        <taxon>eudicotyledons</taxon>
        <taxon>Gunneridae</taxon>
        <taxon>Pentapetalae</taxon>
        <taxon>rosids</taxon>
        <taxon>fabids</taxon>
        <taxon>Fabales</taxon>
        <taxon>Fabaceae</taxon>
        <taxon>Papilionoideae</taxon>
        <taxon>50 kb inversion clade</taxon>
        <taxon>NPAAA clade</taxon>
        <taxon>indigoferoid/millettioid clade</taxon>
        <taxon>Phaseoleae</taxon>
        <taxon>Glycine</taxon>
        <taxon>Glycine subgen. Soja</taxon>
    </lineage>
</organism>
<evidence type="ECO:0000313" key="3">
    <source>
        <dbReference type="EnsemblPlants" id="KRH37547"/>
    </source>
</evidence>
<reference evidence="3" key="3">
    <citation type="submission" date="2018-02" db="UniProtKB">
        <authorList>
            <consortium name="EnsemblPlants"/>
        </authorList>
    </citation>
    <scope>IDENTIFICATION</scope>
    <source>
        <strain evidence="3">Williams 82</strain>
    </source>
</reference>
<dbReference type="EMBL" id="BT091443">
    <property type="protein sequence ID" value="ACU15609.1"/>
    <property type="molecule type" value="mRNA"/>
</dbReference>
<dbReference type="PANTHER" id="PTHR36369:SF1">
    <property type="entry name" value="TRANSMEMBRANE PROTEIN"/>
    <property type="match status" value="1"/>
</dbReference>
<protein>
    <submittedName>
        <fullName evidence="1 3">Uncharacterized protein</fullName>
    </submittedName>
</protein>
<dbReference type="AlphaFoldDB" id="C6T1Y7"/>